<dbReference type="GeneID" id="96002778"/>
<dbReference type="SUPFAM" id="SSF50249">
    <property type="entry name" value="Nucleic acid-binding proteins"/>
    <property type="match status" value="1"/>
</dbReference>
<accession>A0AB34L3P4</accession>
<dbReference type="RefSeq" id="XP_069233014.1">
    <property type="nucleotide sequence ID" value="XM_069369940.1"/>
</dbReference>
<evidence type="ECO:0000313" key="5">
    <source>
        <dbReference type="Proteomes" id="UP000803884"/>
    </source>
</evidence>
<comment type="similarity">
    <text evidence="2">Belongs to the replication factor A protein 3 family.</text>
</comment>
<dbReference type="GO" id="GO:0006298">
    <property type="term" value="P:mismatch repair"/>
    <property type="evidence" value="ECO:0007669"/>
    <property type="project" value="TreeGrafter"/>
</dbReference>
<sequence>MSESTPRITAPYLEQFSHQTVRILGKVRQLRGEQATIDAGGQISVFLNRDSHLQLNHAVEIIGKVQNDLSVRVMASTDFGPEGGIDFNAVDAVVDVTHRYPEMFYHKEQ</sequence>
<dbReference type="PANTHER" id="PTHR15114:SF1">
    <property type="entry name" value="REPLICATION PROTEIN A 14 KDA SUBUNIT"/>
    <property type="match status" value="1"/>
</dbReference>
<comment type="caution">
    <text evidence="4">The sequence shown here is derived from an EMBL/GenBank/DDBJ whole genome shotgun (WGS) entry which is preliminary data.</text>
</comment>
<gene>
    <name evidence="4" type="ORF">WHR41_01334</name>
</gene>
<dbReference type="FunFam" id="2.40.50.140:FF:000271">
    <property type="entry name" value="Similar to ssDNA binding protein Ssb3"/>
    <property type="match status" value="1"/>
</dbReference>
<dbReference type="Proteomes" id="UP000803884">
    <property type="component" value="Unassembled WGS sequence"/>
</dbReference>
<dbReference type="InterPro" id="IPR012340">
    <property type="entry name" value="NA-bd_OB-fold"/>
</dbReference>
<dbReference type="EMBL" id="JAAQHG020000003">
    <property type="protein sequence ID" value="KAL1589909.1"/>
    <property type="molecule type" value="Genomic_DNA"/>
</dbReference>
<evidence type="ECO:0000256" key="2">
    <source>
        <dbReference type="ARBA" id="ARBA00009761"/>
    </source>
</evidence>
<evidence type="ECO:0000256" key="3">
    <source>
        <dbReference type="ARBA" id="ARBA00023242"/>
    </source>
</evidence>
<comment type="subcellular location">
    <subcellularLocation>
        <location evidence="1">Nucleus</location>
    </subcellularLocation>
</comment>
<evidence type="ECO:0000256" key="1">
    <source>
        <dbReference type="ARBA" id="ARBA00004123"/>
    </source>
</evidence>
<dbReference type="GO" id="GO:0000724">
    <property type="term" value="P:double-strand break repair via homologous recombination"/>
    <property type="evidence" value="ECO:0007669"/>
    <property type="project" value="TreeGrafter"/>
</dbReference>
<dbReference type="InterPro" id="IPR013970">
    <property type="entry name" value="Rfa2"/>
</dbReference>
<dbReference type="GO" id="GO:0003684">
    <property type="term" value="F:damaged DNA binding"/>
    <property type="evidence" value="ECO:0007669"/>
    <property type="project" value="TreeGrafter"/>
</dbReference>
<organism evidence="4 5">
    <name type="scientific">Cladosporium halotolerans</name>
    <dbReference type="NCBI Taxonomy" id="1052096"/>
    <lineage>
        <taxon>Eukaryota</taxon>
        <taxon>Fungi</taxon>
        <taxon>Dikarya</taxon>
        <taxon>Ascomycota</taxon>
        <taxon>Pezizomycotina</taxon>
        <taxon>Dothideomycetes</taxon>
        <taxon>Dothideomycetidae</taxon>
        <taxon>Cladosporiales</taxon>
        <taxon>Cladosporiaceae</taxon>
        <taxon>Cladosporium</taxon>
    </lineage>
</organism>
<dbReference type="GO" id="GO:0006284">
    <property type="term" value="P:base-excision repair"/>
    <property type="evidence" value="ECO:0007669"/>
    <property type="project" value="TreeGrafter"/>
</dbReference>
<protein>
    <recommendedName>
        <fullName evidence="6">Replication factor A protein 3</fullName>
    </recommendedName>
</protein>
<proteinExistence type="inferred from homology"/>
<dbReference type="GO" id="GO:0003697">
    <property type="term" value="F:single-stranded DNA binding"/>
    <property type="evidence" value="ECO:0007669"/>
    <property type="project" value="TreeGrafter"/>
</dbReference>
<dbReference type="CDD" id="cd04479">
    <property type="entry name" value="RPA3"/>
    <property type="match status" value="1"/>
</dbReference>
<evidence type="ECO:0008006" key="6">
    <source>
        <dbReference type="Google" id="ProtNLM"/>
    </source>
</evidence>
<dbReference type="Pfam" id="PF08661">
    <property type="entry name" value="Rep_fac-A_3"/>
    <property type="match status" value="1"/>
</dbReference>
<name>A0AB34L3P4_9PEZI</name>
<dbReference type="GO" id="GO:0005662">
    <property type="term" value="C:DNA replication factor A complex"/>
    <property type="evidence" value="ECO:0007669"/>
    <property type="project" value="TreeGrafter"/>
</dbReference>
<dbReference type="GO" id="GO:0035861">
    <property type="term" value="C:site of double-strand break"/>
    <property type="evidence" value="ECO:0007669"/>
    <property type="project" value="TreeGrafter"/>
</dbReference>
<dbReference type="Gene3D" id="2.40.50.140">
    <property type="entry name" value="Nucleic acid-binding proteins"/>
    <property type="match status" value="1"/>
</dbReference>
<reference evidence="4 5" key="1">
    <citation type="journal article" date="2020" name="Microbiol. Resour. Announc.">
        <title>Draft Genome Sequence of a Cladosporium Species Isolated from the Mesophotic Ascidian Didemnum maculosum.</title>
        <authorList>
            <person name="Gioti A."/>
            <person name="Siaperas R."/>
            <person name="Nikolaivits E."/>
            <person name="Le Goff G."/>
            <person name="Ouazzani J."/>
            <person name="Kotoulas G."/>
            <person name="Topakas E."/>
        </authorList>
    </citation>
    <scope>NUCLEOTIDE SEQUENCE [LARGE SCALE GENOMIC DNA]</scope>
    <source>
        <strain evidence="4 5">TM138-S3</strain>
    </source>
</reference>
<keyword evidence="3" id="KW-0539">Nucleus</keyword>
<dbReference type="PANTHER" id="PTHR15114">
    <property type="entry name" value="REPLICATION PROTEIN A3"/>
    <property type="match status" value="1"/>
</dbReference>
<keyword evidence="5" id="KW-1185">Reference proteome</keyword>
<dbReference type="GO" id="GO:0006289">
    <property type="term" value="P:nucleotide-excision repair"/>
    <property type="evidence" value="ECO:0007669"/>
    <property type="project" value="TreeGrafter"/>
</dbReference>
<dbReference type="GO" id="GO:0006260">
    <property type="term" value="P:DNA replication"/>
    <property type="evidence" value="ECO:0007669"/>
    <property type="project" value="InterPro"/>
</dbReference>
<dbReference type="AlphaFoldDB" id="A0AB34L3P4"/>
<evidence type="ECO:0000313" key="4">
    <source>
        <dbReference type="EMBL" id="KAL1589909.1"/>
    </source>
</evidence>